<accession>A0ABU1ZCL4</accession>
<comment type="caution">
    <text evidence="1">The sequence shown here is derived from an EMBL/GenBank/DDBJ whole genome shotgun (WGS) entry which is preliminary data.</text>
</comment>
<evidence type="ECO:0000313" key="1">
    <source>
        <dbReference type="EMBL" id="MDR7298193.1"/>
    </source>
</evidence>
<name>A0ABU1ZCL4_9BURK</name>
<sequence length="1253" mass="136425">MTVPLEVTALDIQRLTDGPVRELVGRLCRAELSDAGLPSSAVMTGGHQDAADGGIDVRVDLRGSPAGLDFISRAQTGLQIKAGSMPPSKVAAEMTTAGQIKPTIRELLARRGAYVLVSANDACTDRMRRERLAAMEKVATDAGLPPDVALDFLGSDRLADWANRHAGVALWVREQLDGAHHGWHAHGAWAAGLSDVGFLVDQQLRVESDRGDRLTVPQALVAMRRTLSVPGQAVRLVGLSGTGKTRLVQALFEAGPGGEPLPSHLAVYGNVGEDGLDPPAASMLRRLAASGRPHVLVVDNCNPELHRTLGDALRQRFGRLSLLTVEYDIQSGEAEETEVYHLSGASPGLLRALLARRYPRRRSAIEQVIELSEGNMRLALALASAVERSGDLAKAPGAEFFSRLFWQRGAHDADLEHTARVLALVYSFDMNEPEDPSEDHELARLSRLCGLRPQTLLRHIGVLASRGLVQSRGRWRALLPQALAHRLAHEGLKVVSSAHVWRELRSHRRLATSFARRLSALHGSAEARQLVERWFDERPGLALVADFAFQGHEVVLHLAPVRPDLALQRLEALTACDGEGVLGADGALHRAAFRRLAVQLAYDEEHFSRAVAVLAQLVIAERRRHRGAEGEGHDLCALFRPRASGTHASLGMRLASLALWLDSTPEHQDLASRALVEALQTTWPVRSPHSFGAHVRDCGWQPDDSDGWQAWYGEVLAFISARMTQHAGQAATLAQLVGQALPGLIRRAHLAPTLEAFLTLQRGQPYARYLWQGVVVAMLDVDAPPRDPASGKAMHRLEQVIRPCSFQERIDALVLTRPYGPLDVLAAERRALQGAGAPNGSAGVFARELADLASQLAARFHEPGLVEHWMMDGPEGYIPWLGLQTARASRQLREDWAMLRRRHANDHALRRGSALLEGFFNGICEGDPVLAEELLVDVAAEPGLSSLCLDLHATQPLTEAGVGRLAAIARSGLVAAEDFSVLEVGLELHEPPPPFHAQLVRAIAAMPSGLPVALRFQRAYLRRSQASKADSTRTVCAELLLQVDEGVGRHVRWHLARLAEIALTGPAGPSVARHMGGLLAEYTLNGIPGQAAEKLTRQLFALQPQAALNAFSRSDTTRREADRWLLADLQSHPVRLVSEETLLEWAAEDASERDVWLAKRIVVLCAESKGFTPLAQAILDRAAHRSRILEAFKFGGAPSGVIESYATQAQPYLVALAGLAKSSTADVAAWASAQLRWISGRMTHWTHPEQRFE</sequence>
<evidence type="ECO:0008006" key="3">
    <source>
        <dbReference type="Google" id="ProtNLM"/>
    </source>
</evidence>
<reference evidence="1 2" key="1">
    <citation type="submission" date="2023-07" db="EMBL/GenBank/DDBJ databases">
        <title>Sorghum-associated microbial communities from plants grown in Nebraska, USA.</title>
        <authorList>
            <person name="Schachtman D."/>
        </authorList>
    </citation>
    <scope>NUCLEOTIDE SEQUENCE [LARGE SCALE GENOMIC DNA]</scope>
    <source>
        <strain evidence="1 2">BE310</strain>
    </source>
</reference>
<proteinExistence type="predicted"/>
<protein>
    <recommendedName>
        <fullName evidence="3">ATP-binding protein</fullName>
    </recommendedName>
</protein>
<gene>
    <name evidence="1" type="ORF">J2X16_003556</name>
</gene>
<dbReference type="EMBL" id="JAVDXQ010000005">
    <property type="protein sequence ID" value="MDR7298193.1"/>
    <property type="molecule type" value="Genomic_DNA"/>
</dbReference>
<keyword evidence="2" id="KW-1185">Reference proteome</keyword>
<organism evidence="1 2">
    <name type="scientific">Pelomonas aquatica</name>
    <dbReference type="NCBI Taxonomy" id="431058"/>
    <lineage>
        <taxon>Bacteria</taxon>
        <taxon>Pseudomonadati</taxon>
        <taxon>Pseudomonadota</taxon>
        <taxon>Betaproteobacteria</taxon>
        <taxon>Burkholderiales</taxon>
        <taxon>Sphaerotilaceae</taxon>
        <taxon>Roseateles</taxon>
    </lineage>
</organism>
<dbReference type="RefSeq" id="WP_310347164.1">
    <property type="nucleotide sequence ID" value="NZ_JAVDXQ010000005.1"/>
</dbReference>
<evidence type="ECO:0000313" key="2">
    <source>
        <dbReference type="Proteomes" id="UP001180536"/>
    </source>
</evidence>
<dbReference type="SUPFAM" id="SSF52540">
    <property type="entry name" value="P-loop containing nucleoside triphosphate hydrolases"/>
    <property type="match status" value="1"/>
</dbReference>
<dbReference type="Proteomes" id="UP001180536">
    <property type="component" value="Unassembled WGS sequence"/>
</dbReference>
<dbReference type="InterPro" id="IPR027417">
    <property type="entry name" value="P-loop_NTPase"/>
</dbReference>